<accession>A0A8H6F5C0</accession>
<name>A0A8H6F5C0_CANAX</name>
<evidence type="ECO:0000256" key="4">
    <source>
        <dbReference type="ARBA" id="ARBA00023163"/>
    </source>
</evidence>
<sequence>MDSSAASSQEKRVGTSTPEAELNPHRAKALLAKFKEEMALAKAATDPQEREKHSELVEKIKRILIRYQEQQKQAKNNSPATKSNLTNQDSTTNTPSPLATNNNSATNVIEPKTETPDSTPMEQKPIQAPTPQHPNNASTSSATMSTTQFQPQPQPQQQTVTVEKYNHVKNTLKDMWKQVKTLEASSINETQTKKEEIDRKITELRNQMQKYHTAALRMKSKLIEQGTIPANSTPIGSPTPVSNTDPTPIANTTNTSNVTPPTEKAEENSKPNVKPPSTTTTTTSKSKPKPLSTTATNSTTKTSTPSKGSGSSKSNNRSSSQNTPGTSTSASATKTASVSTEKDAPLTATTSTSAVAPAAATVAATTAPTAAAAATSLSTASAITTKSTADPKVTPSNIPDNDGRVLTKRKLVEMINNISIDQGDAKIPIDNDVEDIFLDLADEFVRNVVQFSGRLAKHRKLDRIDVRDVQLNLERNWGLRIPGYSTDEIRAARKWQPEGEYAENVKKISKLNKDQ</sequence>
<feature type="compositionally biased region" description="Polar residues" evidence="7">
    <location>
        <begin position="68"/>
        <end position="107"/>
    </location>
</feature>
<feature type="compositionally biased region" description="Low complexity" evidence="7">
    <location>
        <begin position="137"/>
        <end position="159"/>
    </location>
</feature>
<gene>
    <name evidence="9" type="ORF">FOB64_001554</name>
</gene>
<feature type="compositionally biased region" description="Polar residues" evidence="7">
    <location>
        <begin position="1"/>
        <end position="18"/>
    </location>
</feature>
<dbReference type="PANTHER" id="PTHR12264:SF21">
    <property type="entry name" value="TRANSCRIPTION INITIATION FACTOR TFIID SUBUNIT 12"/>
    <property type="match status" value="1"/>
</dbReference>
<comment type="caution">
    <text evidence="9">The sequence shown here is derived from an EMBL/GenBank/DDBJ whole genome shotgun (WGS) entry which is preliminary data.</text>
</comment>
<evidence type="ECO:0000256" key="2">
    <source>
        <dbReference type="ARBA" id="ARBA00007530"/>
    </source>
</evidence>
<reference evidence="9 10" key="1">
    <citation type="submission" date="2020-03" db="EMBL/GenBank/DDBJ databases">
        <title>FDA dAtabase for Regulatory Grade micrObial Sequences (FDA-ARGOS): Supporting development and validation of Infectious Disease Dx tests.</title>
        <authorList>
            <person name="Campos J."/>
            <person name="Goldberg B."/>
            <person name="Tallon L."/>
            <person name="Sadzewicz L."/>
            <person name="Vavikolanu K."/>
            <person name="Mehta A."/>
            <person name="Aluvathingal J."/>
            <person name="Nadendla S."/>
            <person name="Nandy P."/>
            <person name="Geyer C."/>
            <person name="Yan Y."/>
            <person name="Sichtig H."/>
        </authorList>
    </citation>
    <scope>NUCLEOTIDE SEQUENCE [LARGE SCALE GENOMIC DNA]</scope>
    <source>
        <strain evidence="9 10">FDAARGOS_656</strain>
    </source>
</reference>
<feature type="region of interest" description="Disordered" evidence="7">
    <location>
        <begin position="1"/>
        <end position="25"/>
    </location>
</feature>
<dbReference type="InterPro" id="IPR003228">
    <property type="entry name" value="TFIID_TAF12_dom"/>
</dbReference>
<organism evidence="9 10">
    <name type="scientific">Candida albicans</name>
    <name type="common">Yeast</name>
    <dbReference type="NCBI Taxonomy" id="5476"/>
    <lineage>
        <taxon>Eukaryota</taxon>
        <taxon>Fungi</taxon>
        <taxon>Dikarya</taxon>
        <taxon>Ascomycota</taxon>
        <taxon>Saccharomycotina</taxon>
        <taxon>Pichiomycetes</taxon>
        <taxon>Debaryomycetaceae</taxon>
        <taxon>Candida/Lodderomyces clade</taxon>
        <taxon>Candida</taxon>
    </lineage>
</organism>
<keyword evidence="5" id="KW-0539">Nucleus</keyword>
<dbReference type="InterPro" id="IPR009072">
    <property type="entry name" value="Histone-fold"/>
</dbReference>
<keyword evidence="6" id="KW-0175">Coiled coil</keyword>
<evidence type="ECO:0000259" key="8">
    <source>
        <dbReference type="Pfam" id="PF03847"/>
    </source>
</evidence>
<dbReference type="GO" id="GO:0051123">
    <property type="term" value="P:RNA polymerase II preinitiation complex assembly"/>
    <property type="evidence" value="ECO:0007669"/>
    <property type="project" value="TreeGrafter"/>
</dbReference>
<dbReference type="GO" id="GO:0005669">
    <property type="term" value="C:transcription factor TFIID complex"/>
    <property type="evidence" value="ECO:0007669"/>
    <property type="project" value="InterPro"/>
</dbReference>
<evidence type="ECO:0000256" key="6">
    <source>
        <dbReference type="SAM" id="Coils"/>
    </source>
</evidence>
<evidence type="ECO:0000256" key="7">
    <source>
        <dbReference type="SAM" id="MobiDB-lite"/>
    </source>
</evidence>
<proteinExistence type="inferred from homology"/>
<feature type="compositionally biased region" description="Low complexity" evidence="7">
    <location>
        <begin position="251"/>
        <end position="262"/>
    </location>
</feature>
<dbReference type="AlphaFoldDB" id="A0A8H6F5C0"/>
<keyword evidence="4" id="KW-0804">Transcription</keyword>
<feature type="region of interest" description="Disordered" evidence="7">
    <location>
        <begin position="228"/>
        <end position="356"/>
    </location>
</feature>
<dbReference type="SUPFAM" id="SSF47113">
    <property type="entry name" value="Histone-fold"/>
    <property type="match status" value="1"/>
</dbReference>
<dbReference type="PANTHER" id="PTHR12264">
    <property type="entry name" value="TRANSCRIPTION INITIATION FACTOR TFIID SUBUNIT 12"/>
    <property type="match status" value="1"/>
</dbReference>
<comment type="similarity">
    <text evidence="2">Belongs to the TAF12 family.</text>
</comment>
<dbReference type="SMR" id="A0A8H6F5C0"/>
<dbReference type="InterPro" id="IPR037794">
    <property type="entry name" value="TAF12"/>
</dbReference>
<dbReference type="GO" id="GO:0000124">
    <property type="term" value="C:SAGA complex"/>
    <property type="evidence" value="ECO:0007669"/>
    <property type="project" value="InterPro"/>
</dbReference>
<feature type="coiled-coil region" evidence="6">
    <location>
        <begin position="187"/>
        <end position="214"/>
    </location>
</feature>
<dbReference type="CDD" id="cd07981">
    <property type="entry name" value="HFD_TAF12"/>
    <property type="match status" value="1"/>
</dbReference>
<evidence type="ECO:0000256" key="5">
    <source>
        <dbReference type="ARBA" id="ARBA00023242"/>
    </source>
</evidence>
<dbReference type="Proteomes" id="UP000536275">
    <property type="component" value="Unassembled WGS sequence"/>
</dbReference>
<evidence type="ECO:0000256" key="3">
    <source>
        <dbReference type="ARBA" id="ARBA00023015"/>
    </source>
</evidence>
<dbReference type="GO" id="GO:0003677">
    <property type="term" value="F:DNA binding"/>
    <property type="evidence" value="ECO:0007669"/>
    <property type="project" value="TreeGrafter"/>
</dbReference>
<feature type="domain" description="Transcription initiation factor TFIID subunit 12" evidence="8">
    <location>
        <begin position="407"/>
        <end position="478"/>
    </location>
</feature>
<dbReference type="Pfam" id="PF03847">
    <property type="entry name" value="TFIID_20kDa"/>
    <property type="match status" value="1"/>
</dbReference>
<evidence type="ECO:0000313" key="9">
    <source>
        <dbReference type="EMBL" id="KAF6071144.1"/>
    </source>
</evidence>
<dbReference type="EMBL" id="JABWAD010000021">
    <property type="protein sequence ID" value="KAF6071144.1"/>
    <property type="molecule type" value="Genomic_DNA"/>
</dbReference>
<feature type="region of interest" description="Disordered" evidence="7">
    <location>
        <begin position="68"/>
        <end position="160"/>
    </location>
</feature>
<protein>
    <submittedName>
        <fullName evidence="9">Transcription initiation factor TFIID subunit A family protein</fullName>
    </submittedName>
</protein>
<dbReference type="GO" id="GO:0046982">
    <property type="term" value="F:protein heterodimerization activity"/>
    <property type="evidence" value="ECO:0007669"/>
    <property type="project" value="InterPro"/>
</dbReference>
<evidence type="ECO:0000313" key="10">
    <source>
        <dbReference type="Proteomes" id="UP000536275"/>
    </source>
</evidence>
<evidence type="ECO:0000256" key="1">
    <source>
        <dbReference type="ARBA" id="ARBA00004123"/>
    </source>
</evidence>
<keyword evidence="3" id="KW-0805">Transcription regulation</keyword>
<feature type="compositionally biased region" description="Polar residues" evidence="7">
    <location>
        <begin position="228"/>
        <end position="250"/>
    </location>
</feature>
<dbReference type="Gene3D" id="1.10.20.10">
    <property type="entry name" value="Histone, subunit A"/>
    <property type="match status" value="1"/>
</dbReference>
<comment type="subcellular location">
    <subcellularLocation>
        <location evidence="1">Nucleus</location>
    </subcellularLocation>
</comment>
<dbReference type="GO" id="GO:0017025">
    <property type="term" value="F:TBP-class protein binding"/>
    <property type="evidence" value="ECO:0007669"/>
    <property type="project" value="TreeGrafter"/>
</dbReference>
<feature type="compositionally biased region" description="Low complexity" evidence="7">
    <location>
        <begin position="270"/>
        <end position="356"/>
    </location>
</feature>